<comment type="caution">
    <text evidence="2">The sequence shown here is derived from an EMBL/GenBank/DDBJ whole genome shotgun (WGS) entry which is preliminary data.</text>
</comment>
<proteinExistence type="predicted"/>
<feature type="region of interest" description="Disordered" evidence="1">
    <location>
        <begin position="149"/>
        <end position="192"/>
    </location>
</feature>
<accession>A0AAJ0D6R9</accession>
<dbReference type="Proteomes" id="UP001271007">
    <property type="component" value="Unassembled WGS sequence"/>
</dbReference>
<feature type="compositionally biased region" description="Basic residues" evidence="1">
    <location>
        <begin position="161"/>
        <end position="177"/>
    </location>
</feature>
<dbReference type="EMBL" id="JAWDJX010000059">
    <property type="protein sequence ID" value="KAK3047584.1"/>
    <property type="molecule type" value="Genomic_DNA"/>
</dbReference>
<gene>
    <name evidence="2" type="ORF">LTR09_010968</name>
</gene>
<keyword evidence="3" id="KW-1185">Reference proteome</keyword>
<sequence>MLRRRCPDATFYHPEQPHLPSLVLEVAYSQTYEELEKLAISYITDSQGAIKCVVGLNLPFPLQSGAARSTATLHIWRPTALGLVTRTDYPFDFSSGTLHAFGAPVRLFAHDLLPTTVAGKISTVALDIAITTLASIVRSVADRARDISLSPKPIRTSPPSFRKRTSSPARRSARRRTKELSPKPKSSPPRCRLTDFYRVQKRLQTCGGVMKVEGWS</sequence>
<organism evidence="2 3">
    <name type="scientific">Extremus antarcticus</name>
    <dbReference type="NCBI Taxonomy" id="702011"/>
    <lineage>
        <taxon>Eukaryota</taxon>
        <taxon>Fungi</taxon>
        <taxon>Dikarya</taxon>
        <taxon>Ascomycota</taxon>
        <taxon>Pezizomycotina</taxon>
        <taxon>Dothideomycetes</taxon>
        <taxon>Dothideomycetidae</taxon>
        <taxon>Mycosphaerellales</taxon>
        <taxon>Extremaceae</taxon>
        <taxon>Extremus</taxon>
    </lineage>
</organism>
<name>A0AAJ0D6R9_9PEZI</name>
<evidence type="ECO:0000256" key="1">
    <source>
        <dbReference type="SAM" id="MobiDB-lite"/>
    </source>
</evidence>
<evidence type="ECO:0000313" key="3">
    <source>
        <dbReference type="Proteomes" id="UP001271007"/>
    </source>
</evidence>
<dbReference type="AlphaFoldDB" id="A0AAJ0D6R9"/>
<reference evidence="2" key="1">
    <citation type="submission" date="2023-04" db="EMBL/GenBank/DDBJ databases">
        <title>Black Yeasts Isolated from many extreme environments.</title>
        <authorList>
            <person name="Coleine C."/>
            <person name="Stajich J.E."/>
            <person name="Selbmann L."/>
        </authorList>
    </citation>
    <scope>NUCLEOTIDE SEQUENCE</scope>
    <source>
        <strain evidence="2">CCFEE 5312</strain>
    </source>
</reference>
<protein>
    <submittedName>
        <fullName evidence="2">Uncharacterized protein</fullName>
    </submittedName>
</protein>
<evidence type="ECO:0000313" key="2">
    <source>
        <dbReference type="EMBL" id="KAK3047584.1"/>
    </source>
</evidence>